<dbReference type="RefSeq" id="WP_284482936.1">
    <property type="nucleotide sequence ID" value="NZ_JASNJD010000023.1"/>
</dbReference>
<evidence type="ECO:0000256" key="2">
    <source>
        <dbReference type="HAMAP-Rule" id="MF_00163"/>
    </source>
</evidence>
<dbReference type="HAMAP" id="MF_00163">
    <property type="entry name" value="Pep_deformylase"/>
    <property type="match status" value="1"/>
</dbReference>
<dbReference type="Proteomes" id="UP001243757">
    <property type="component" value="Unassembled WGS sequence"/>
</dbReference>
<keyword evidence="2" id="KW-0648">Protein biosynthesis</keyword>
<gene>
    <name evidence="2 3" type="primary">def</name>
    <name evidence="3" type="ORF">QO033_21395</name>
</gene>
<dbReference type="PRINTS" id="PR01576">
    <property type="entry name" value="PDEFORMYLASE"/>
</dbReference>
<keyword evidence="2" id="KW-0408">Iron</keyword>
<keyword evidence="4" id="KW-1185">Reference proteome</keyword>
<dbReference type="Pfam" id="PF01327">
    <property type="entry name" value="Pep_deformylase"/>
    <property type="match status" value="1"/>
</dbReference>
<evidence type="ECO:0000313" key="3">
    <source>
        <dbReference type="EMBL" id="MDK3020246.1"/>
    </source>
</evidence>
<dbReference type="Gene3D" id="3.90.45.10">
    <property type="entry name" value="Peptide deformylase"/>
    <property type="match status" value="1"/>
</dbReference>
<proteinExistence type="inferred from homology"/>
<sequence>MAVLPILKWPDPRLSTVCSPVGAAVAPLQELIADMFDTMYAAPGRGLAGPQVGAMQRLFVMDVTWKEGARSPVVMIDPEILDRSPELVTGEEGCLSIPGITADVARPDWVVMAWTDATGARRQERLDGFAARCAQHELDHLDGRVTFDRLTPTARALAETRYQQGPAS</sequence>
<dbReference type="CDD" id="cd00487">
    <property type="entry name" value="Pep_deformylase"/>
    <property type="match status" value="1"/>
</dbReference>
<comment type="catalytic activity">
    <reaction evidence="2">
        <text>N-terminal N-formyl-L-methionyl-[peptide] + H2O = N-terminal L-methionyl-[peptide] + formate</text>
        <dbReference type="Rhea" id="RHEA:24420"/>
        <dbReference type="Rhea" id="RHEA-COMP:10639"/>
        <dbReference type="Rhea" id="RHEA-COMP:10640"/>
        <dbReference type="ChEBI" id="CHEBI:15377"/>
        <dbReference type="ChEBI" id="CHEBI:15740"/>
        <dbReference type="ChEBI" id="CHEBI:49298"/>
        <dbReference type="ChEBI" id="CHEBI:64731"/>
        <dbReference type="EC" id="3.5.1.88"/>
    </reaction>
</comment>
<feature type="binding site" evidence="2">
    <location>
        <position position="94"/>
    </location>
    <ligand>
        <name>Fe cation</name>
        <dbReference type="ChEBI" id="CHEBI:24875"/>
    </ligand>
</feature>
<feature type="active site" evidence="2">
    <location>
        <position position="137"/>
    </location>
</feature>
<evidence type="ECO:0000256" key="1">
    <source>
        <dbReference type="ARBA" id="ARBA00010759"/>
    </source>
</evidence>
<feature type="binding site" evidence="2">
    <location>
        <position position="136"/>
    </location>
    <ligand>
        <name>Fe cation</name>
        <dbReference type="ChEBI" id="CHEBI:24875"/>
    </ligand>
</feature>
<comment type="function">
    <text evidence="2">Removes the formyl group from the N-terminal Met of newly synthesized proteins. Requires at least a dipeptide for an efficient rate of reaction. N-terminal L-methionine is a prerequisite for activity but the enzyme has broad specificity at other positions.</text>
</comment>
<feature type="binding site" evidence="2">
    <location>
        <position position="140"/>
    </location>
    <ligand>
        <name>Fe cation</name>
        <dbReference type="ChEBI" id="CHEBI:24875"/>
    </ligand>
</feature>
<dbReference type="InterPro" id="IPR036821">
    <property type="entry name" value="Peptide_deformylase_sf"/>
</dbReference>
<name>A0ABT7F6K7_9RHOB</name>
<accession>A0ABT7F6K7</accession>
<comment type="cofactor">
    <cofactor evidence="2">
        <name>Fe(2+)</name>
        <dbReference type="ChEBI" id="CHEBI:29033"/>
    </cofactor>
    <text evidence="2">Binds 1 Fe(2+) ion.</text>
</comment>
<dbReference type="NCBIfam" id="NF001159">
    <property type="entry name" value="PRK00150.1-3"/>
    <property type="match status" value="1"/>
</dbReference>
<dbReference type="PANTHER" id="PTHR10458:SF22">
    <property type="entry name" value="PEPTIDE DEFORMYLASE"/>
    <property type="match status" value="1"/>
</dbReference>
<dbReference type="NCBIfam" id="TIGR00079">
    <property type="entry name" value="pept_deformyl"/>
    <property type="match status" value="1"/>
</dbReference>
<dbReference type="SUPFAM" id="SSF56420">
    <property type="entry name" value="Peptide deformylase"/>
    <property type="match status" value="1"/>
</dbReference>
<keyword evidence="2" id="KW-0479">Metal-binding</keyword>
<comment type="similarity">
    <text evidence="1 2">Belongs to the polypeptide deformylase family.</text>
</comment>
<dbReference type="EMBL" id="JASNJD010000023">
    <property type="protein sequence ID" value="MDK3020246.1"/>
    <property type="molecule type" value="Genomic_DNA"/>
</dbReference>
<evidence type="ECO:0000313" key="4">
    <source>
        <dbReference type="Proteomes" id="UP001243757"/>
    </source>
</evidence>
<keyword evidence="2 3" id="KW-0378">Hydrolase</keyword>
<organism evidence="3 4">
    <name type="scientific">Pseudodonghicola flavimaris</name>
    <dbReference type="NCBI Taxonomy" id="3050036"/>
    <lineage>
        <taxon>Bacteria</taxon>
        <taxon>Pseudomonadati</taxon>
        <taxon>Pseudomonadota</taxon>
        <taxon>Alphaproteobacteria</taxon>
        <taxon>Rhodobacterales</taxon>
        <taxon>Paracoccaceae</taxon>
        <taxon>Pseudodonghicola</taxon>
    </lineage>
</organism>
<protein>
    <recommendedName>
        <fullName evidence="2">Peptide deformylase</fullName>
        <shortName evidence="2">PDF</shortName>
        <ecNumber evidence="2">3.5.1.88</ecNumber>
    </recommendedName>
    <alternativeName>
        <fullName evidence="2">Polypeptide deformylase</fullName>
    </alternativeName>
</protein>
<dbReference type="PIRSF" id="PIRSF004749">
    <property type="entry name" value="Pep_def"/>
    <property type="match status" value="1"/>
</dbReference>
<comment type="caution">
    <text evidence="3">The sequence shown here is derived from an EMBL/GenBank/DDBJ whole genome shotgun (WGS) entry which is preliminary data.</text>
</comment>
<dbReference type="EC" id="3.5.1.88" evidence="2"/>
<dbReference type="InterPro" id="IPR023635">
    <property type="entry name" value="Peptide_deformylase"/>
</dbReference>
<dbReference type="GO" id="GO:0042586">
    <property type="term" value="F:peptide deformylase activity"/>
    <property type="evidence" value="ECO:0007669"/>
    <property type="project" value="UniProtKB-EC"/>
</dbReference>
<dbReference type="PANTHER" id="PTHR10458">
    <property type="entry name" value="PEPTIDE DEFORMYLASE"/>
    <property type="match status" value="1"/>
</dbReference>
<reference evidence="3 4" key="1">
    <citation type="submission" date="2023-05" db="EMBL/GenBank/DDBJ databases">
        <title>Pseudodonghicola sp. nov.</title>
        <authorList>
            <person name="Huang J."/>
        </authorList>
    </citation>
    <scope>NUCLEOTIDE SEQUENCE [LARGE SCALE GENOMIC DNA]</scope>
    <source>
        <strain evidence="3 4">IC7</strain>
    </source>
</reference>